<reference evidence="7" key="1">
    <citation type="submission" date="2025-08" db="UniProtKB">
        <authorList>
            <consortium name="RefSeq"/>
        </authorList>
    </citation>
    <scope>IDENTIFICATION</scope>
</reference>
<dbReference type="PRINTS" id="PR00837">
    <property type="entry name" value="V5TPXLIKE"/>
</dbReference>
<evidence type="ECO:0000313" key="7">
    <source>
        <dbReference type="RefSeq" id="XP_028255810.1"/>
    </source>
</evidence>
<feature type="chain" id="PRO_5027828095" evidence="4">
    <location>
        <begin position="24"/>
        <end position="270"/>
    </location>
</feature>
<dbReference type="Proteomes" id="UP000515145">
    <property type="component" value="Chromosome 2"/>
</dbReference>
<dbReference type="SUPFAM" id="SSF55797">
    <property type="entry name" value="PR-1-like"/>
    <property type="match status" value="1"/>
</dbReference>
<dbReference type="InterPro" id="IPR001283">
    <property type="entry name" value="CRISP-related"/>
</dbReference>
<evidence type="ECO:0000259" key="5">
    <source>
        <dbReference type="SMART" id="SM00198"/>
    </source>
</evidence>
<dbReference type="InterPro" id="IPR018244">
    <property type="entry name" value="Allrgn_V5/Tpx1_CS"/>
</dbReference>
<name>A0A6P7HJP5_9TELE</name>
<keyword evidence="6" id="KW-1185">Reference proteome</keyword>
<protein>
    <submittedName>
        <fullName evidence="7">GLIPR1-like protein 1</fullName>
    </submittedName>
</protein>
<sequence>MASRVQMFLQAWTLLGLAVWSASMPEISDVKFIDECVREHNRARSGVSPPASDMLYMTWDAGLAITARAWARHCEFKHNIYLGDVRRVHPTFSSVGENIWTGAPPSSFDVSRAIQRWVNETQYYNYQANTCQSICGHYTQVVWASSYKVGCAVQRCPNGVEYFTKHEGALFVCNYATAGNINGRQPYKSEGESGPKCEGTYKDNLCRSPERDSQKSYNWTPDWDPVLTLADTNIGTGYVATLIIRPVALIITFAAAYAVRYFYPDVFCYE</sequence>
<dbReference type="CTD" id="108179203"/>
<evidence type="ECO:0000256" key="3">
    <source>
        <dbReference type="ARBA" id="ARBA00023136"/>
    </source>
</evidence>
<organism evidence="6 7">
    <name type="scientific">Parambassis ranga</name>
    <name type="common">Indian glassy fish</name>
    <dbReference type="NCBI Taxonomy" id="210632"/>
    <lineage>
        <taxon>Eukaryota</taxon>
        <taxon>Metazoa</taxon>
        <taxon>Chordata</taxon>
        <taxon>Craniata</taxon>
        <taxon>Vertebrata</taxon>
        <taxon>Euteleostomi</taxon>
        <taxon>Actinopterygii</taxon>
        <taxon>Neopterygii</taxon>
        <taxon>Teleostei</taxon>
        <taxon>Neoteleostei</taxon>
        <taxon>Acanthomorphata</taxon>
        <taxon>Ovalentaria</taxon>
        <taxon>Ambassidae</taxon>
        <taxon>Parambassis</taxon>
    </lineage>
</organism>
<dbReference type="RefSeq" id="XP_028255810.1">
    <property type="nucleotide sequence ID" value="XM_028400009.1"/>
</dbReference>
<dbReference type="Pfam" id="PF00188">
    <property type="entry name" value="CAP"/>
    <property type="match status" value="1"/>
</dbReference>
<dbReference type="GeneID" id="114432170"/>
<comment type="subcellular location">
    <subcellularLocation>
        <location evidence="1">Membrane</location>
    </subcellularLocation>
</comment>
<evidence type="ECO:0000256" key="1">
    <source>
        <dbReference type="ARBA" id="ARBA00004370"/>
    </source>
</evidence>
<dbReference type="InterPro" id="IPR014044">
    <property type="entry name" value="CAP_dom"/>
</dbReference>
<keyword evidence="3" id="KW-0472">Membrane</keyword>
<dbReference type="CDD" id="cd05385">
    <property type="entry name" value="CAP_GLIPR1-like"/>
    <property type="match status" value="1"/>
</dbReference>
<gene>
    <name evidence="7" type="primary">glipr1a</name>
</gene>
<dbReference type="AlphaFoldDB" id="A0A6P7HJP5"/>
<dbReference type="PANTHER" id="PTHR10334">
    <property type="entry name" value="CYSTEINE-RICH SECRETORY PROTEIN-RELATED"/>
    <property type="match status" value="1"/>
</dbReference>
<proteinExistence type="inferred from homology"/>
<evidence type="ECO:0000256" key="2">
    <source>
        <dbReference type="ARBA" id="ARBA00009923"/>
    </source>
</evidence>
<dbReference type="InterPro" id="IPR034121">
    <property type="entry name" value="SCP_GLIPR-1-like"/>
</dbReference>
<dbReference type="SMART" id="SM00198">
    <property type="entry name" value="SCP"/>
    <property type="match status" value="1"/>
</dbReference>
<feature type="domain" description="SCP" evidence="5">
    <location>
        <begin position="31"/>
        <end position="183"/>
    </location>
</feature>
<evidence type="ECO:0000256" key="4">
    <source>
        <dbReference type="SAM" id="SignalP"/>
    </source>
</evidence>
<dbReference type="InParanoid" id="A0A6P7HJP5"/>
<dbReference type="GO" id="GO:0016020">
    <property type="term" value="C:membrane"/>
    <property type="evidence" value="ECO:0007669"/>
    <property type="project" value="UniProtKB-SubCell"/>
</dbReference>
<dbReference type="Gene3D" id="3.40.33.10">
    <property type="entry name" value="CAP"/>
    <property type="match status" value="1"/>
</dbReference>
<dbReference type="OrthoDB" id="43654at2759"/>
<feature type="signal peptide" evidence="4">
    <location>
        <begin position="1"/>
        <end position="23"/>
    </location>
</feature>
<dbReference type="PRINTS" id="PR00838">
    <property type="entry name" value="V5ALLERGEN"/>
</dbReference>
<dbReference type="InterPro" id="IPR035940">
    <property type="entry name" value="CAP_sf"/>
</dbReference>
<dbReference type="GO" id="GO:0005576">
    <property type="term" value="C:extracellular region"/>
    <property type="evidence" value="ECO:0007669"/>
    <property type="project" value="InterPro"/>
</dbReference>
<keyword evidence="4" id="KW-0732">Signal</keyword>
<evidence type="ECO:0000313" key="6">
    <source>
        <dbReference type="Proteomes" id="UP000515145"/>
    </source>
</evidence>
<accession>A0A6P7HJP5</accession>
<comment type="similarity">
    <text evidence="2">Belongs to the CRISP family.</text>
</comment>
<dbReference type="InterPro" id="IPR002413">
    <property type="entry name" value="V5_allergen-like"/>
</dbReference>
<dbReference type="PROSITE" id="PS01009">
    <property type="entry name" value="CRISP_1"/>
    <property type="match status" value="1"/>
</dbReference>